<dbReference type="GO" id="GO:0070449">
    <property type="term" value="C:elongin complex"/>
    <property type="evidence" value="ECO:0007669"/>
    <property type="project" value="InterPro"/>
</dbReference>
<accession>A0A9N6WRH4</accession>
<dbReference type="InterPro" id="IPR010684">
    <property type="entry name" value="RNA_pol_II_trans_fac_SIII_A"/>
</dbReference>
<reference evidence="1" key="1">
    <citation type="submission" date="2021-04" db="EMBL/GenBank/DDBJ databases">
        <authorList>
            <person name="Cornetti L."/>
        </authorList>
    </citation>
    <scope>NUCLEOTIDE SEQUENCE</scope>
</reference>
<gene>
    <name evidence="1" type="primary">EOG090X0BTZ</name>
</gene>
<dbReference type="PANTHER" id="PTHR15141:SF76">
    <property type="entry name" value="TRANSCRIPTION ELONGATION FACTOR B POLYPEPTIDE 3"/>
    <property type="match status" value="1"/>
</dbReference>
<dbReference type="AlphaFoldDB" id="A0A9N6WRH4"/>
<dbReference type="PANTHER" id="PTHR15141">
    <property type="entry name" value="TRANSCRIPTION ELONGATION FACTOR B POLYPEPTIDE 3"/>
    <property type="match status" value="1"/>
</dbReference>
<dbReference type="Gene3D" id="6.10.250.3180">
    <property type="match status" value="1"/>
</dbReference>
<name>A0A9N6WRH4_9CRUS</name>
<evidence type="ECO:0000313" key="1">
    <source>
        <dbReference type="EMBL" id="CAG4645758.1"/>
    </source>
</evidence>
<dbReference type="GO" id="GO:0006368">
    <property type="term" value="P:transcription elongation by RNA polymerase II"/>
    <property type="evidence" value="ECO:0007669"/>
    <property type="project" value="InterPro"/>
</dbReference>
<dbReference type="EMBL" id="OC989103">
    <property type="protein sequence ID" value="CAG4645758.1"/>
    <property type="molecule type" value="Genomic_DNA"/>
</dbReference>
<dbReference type="InterPro" id="IPR051870">
    <property type="entry name" value="Elongin-A_domain"/>
</dbReference>
<proteinExistence type="predicted"/>
<protein>
    <submittedName>
        <fullName evidence="1">EOG090X0BTZ</fullName>
    </submittedName>
</protein>
<organism evidence="1">
    <name type="scientific">Lynceus sp. MCZ IZ 141354</name>
    <dbReference type="NCBI Taxonomy" id="1930659"/>
    <lineage>
        <taxon>Eukaryota</taxon>
        <taxon>Metazoa</taxon>
        <taxon>Ecdysozoa</taxon>
        <taxon>Arthropoda</taxon>
        <taxon>Crustacea</taxon>
        <taxon>Branchiopoda</taxon>
        <taxon>Diplostraca</taxon>
        <taxon>Laevicaudata</taxon>
        <taxon>Lynceidae</taxon>
        <taxon>Lynceus</taxon>
    </lineage>
</organism>
<dbReference type="Pfam" id="PF06881">
    <property type="entry name" value="Elongin_A"/>
    <property type="match status" value="1"/>
</dbReference>
<sequence>MHSVLAPASPPRKKLPDEEALSVAMSQKGTRTKVYSGVKNSGLTYVPSLFELSLRILQDNIDAIEYTGGVPYYLLKPVLERASAQQLYALEHFNPYLLDDTDELWQFLCKKEFKIAKQQEYESWRDVYLRCHEEREVKLKSLTQNIKQSMQKATPVRTTKLVYVDSVVKPPRNVARAQAKHGTSLENMKTIKGNVRPLEASLSGSANSIAAVAEPVRSQAPARASTSNAAAKKPKMAPLMQKTLKFIKNRYKR</sequence>